<keyword evidence="6" id="KW-1185">Reference proteome</keyword>
<reference evidence="5 6" key="1">
    <citation type="journal article" date="2024" name="Nat. Commun.">
        <title>Phylogenomics reveals the evolutionary origins of lichenization in chlorophyte algae.</title>
        <authorList>
            <person name="Puginier C."/>
            <person name="Libourel C."/>
            <person name="Otte J."/>
            <person name="Skaloud P."/>
            <person name="Haon M."/>
            <person name="Grisel S."/>
            <person name="Petersen M."/>
            <person name="Berrin J.G."/>
            <person name="Delaux P.M."/>
            <person name="Dal Grande F."/>
            <person name="Keller J."/>
        </authorList>
    </citation>
    <scope>NUCLEOTIDE SEQUENCE [LARGE SCALE GENOMIC DNA]</scope>
    <source>
        <strain evidence="5 6">SAG 216-7</strain>
    </source>
</reference>
<feature type="compositionally biased region" description="Basic residues" evidence="2">
    <location>
        <begin position="22"/>
        <end position="46"/>
    </location>
</feature>
<feature type="compositionally biased region" description="Gly residues" evidence="2">
    <location>
        <begin position="279"/>
        <end position="288"/>
    </location>
</feature>
<dbReference type="Proteomes" id="UP001491310">
    <property type="component" value="Unassembled WGS sequence"/>
</dbReference>
<dbReference type="Pfam" id="PF04677">
    <property type="entry name" value="CwfJ_C_1"/>
    <property type="match status" value="1"/>
</dbReference>
<comment type="similarity">
    <text evidence="1">Belongs to the CWF19 family.</text>
</comment>
<dbReference type="InterPro" id="IPR040194">
    <property type="entry name" value="Cwf19-like"/>
</dbReference>
<evidence type="ECO:0000313" key="6">
    <source>
        <dbReference type="Proteomes" id="UP001491310"/>
    </source>
</evidence>
<evidence type="ECO:0000313" key="5">
    <source>
        <dbReference type="EMBL" id="KAK9903507.1"/>
    </source>
</evidence>
<dbReference type="SUPFAM" id="SSF54197">
    <property type="entry name" value="HIT-like"/>
    <property type="match status" value="1"/>
</dbReference>
<feature type="region of interest" description="Disordered" evidence="2">
    <location>
        <begin position="1"/>
        <end position="163"/>
    </location>
</feature>
<dbReference type="InterPro" id="IPR006768">
    <property type="entry name" value="Cwf19-like_C_dom-1"/>
</dbReference>
<feature type="region of interest" description="Disordered" evidence="2">
    <location>
        <begin position="505"/>
        <end position="526"/>
    </location>
</feature>
<name>A0ABR2YE64_9CHLO</name>
<comment type="caution">
    <text evidence="5">The sequence shown here is derived from an EMBL/GenBank/DDBJ whole genome shotgun (WGS) entry which is preliminary data.</text>
</comment>
<feature type="compositionally biased region" description="Basic and acidic residues" evidence="2">
    <location>
        <begin position="11"/>
        <end position="21"/>
    </location>
</feature>
<feature type="region of interest" description="Disordered" evidence="2">
    <location>
        <begin position="361"/>
        <end position="405"/>
    </location>
</feature>
<evidence type="ECO:0008006" key="7">
    <source>
        <dbReference type="Google" id="ProtNLM"/>
    </source>
</evidence>
<feature type="region of interest" description="Disordered" evidence="2">
    <location>
        <begin position="201"/>
        <end position="333"/>
    </location>
</feature>
<gene>
    <name evidence="5" type="ORF">WJX75_007559</name>
</gene>
<evidence type="ECO:0000259" key="3">
    <source>
        <dbReference type="Pfam" id="PF04676"/>
    </source>
</evidence>
<feature type="compositionally biased region" description="Gly residues" evidence="2">
    <location>
        <begin position="306"/>
        <end position="322"/>
    </location>
</feature>
<dbReference type="EMBL" id="JALJOT010000014">
    <property type="protein sequence ID" value="KAK9903507.1"/>
    <property type="molecule type" value="Genomic_DNA"/>
</dbReference>
<feature type="domain" description="Cwf19-like protein C-terminal" evidence="3">
    <location>
        <begin position="754"/>
        <end position="851"/>
    </location>
</feature>
<feature type="domain" description="Cwf19-like C-terminal" evidence="4">
    <location>
        <begin position="623"/>
        <end position="745"/>
    </location>
</feature>
<evidence type="ECO:0000256" key="2">
    <source>
        <dbReference type="SAM" id="MobiDB-lite"/>
    </source>
</evidence>
<sequence>MLSAVQFVDKQLADRSLEAERKARKKEKKKEKKEKRKLQRQQRRAGRGQGDEPGHESASGPDSDAATEGRGDGPSSGPDQADLQDAAAAAPAAEREDWMTKAMPRAKADAPELDQAAEAPEQPRKAKELNVYWKDGGDGVPDKPAREPSKSGIIPTAKAGDGGASWRLKALKRAQTAAAEEGRSVNDIVSERFSSLKDLTASLTEQRAAPSMAHAHAAQERRGGDAPRRDRQADNAKEREAGGGAHYLKDVRSSTSQMRRPSDGSSLSWRRGKDQGGSRQNGGGGGDNQPGTSGRDGREHHRGNGAATGRGGGRGTPSGGGVRRGDPLGRPADAAVLRGAAAALNEFSSDGSFLERFKGSAEAAAADTAAADGGGGDVTADDQTGGLRADQLAKLGAESDDDMAGGDVAGGAGRVVDRADHDHVGGVSQTGAIAGNLAAASALRACLNGDPAEPSGGGNFGAAAALRARLLGRAPPAAAAAGALTGGTPKREVVTLPQVDASGRAVPGAFGRDRAGEGLIDGGRKPKRLQRYDAPGEKSRYFADDDAADLGALVKRQRYEGAEDIDTNLADNIARKARYKGNELDVDEEYDHDGGLAMYESRNKKGTREKQAQRQKAAQVADYRRASNAVDACAYCFSSKRRLRHLTVAIGQTAYLMLPPKGRLVPGHCLIAPLDHVPSTRQADEHVWTEIRNFKKCLLQMFMAQGKDVIFMETAKRLGDARSHGFVECVPVPPKVAAKAPLYFKKGIDDAESEWAQHHAKRWIDTSAKGLRGCIPPNFPYFAVEMGLSSGHVHVIDDESSFPDNFGRGVLIGLLQLPAEDMHRSAKQESVAVQEQWVADFADQWNPYDWTKQLE</sequence>
<dbReference type="Pfam" id="PF04676">
    <property type="entry name" value="CwfJ_C_2"/>
    <property type="match status" value="1"/>
</dbReference>
<accession>A0ABR2YE64</accession>
<evidence type="ECO:0000256" key="1">
    <source>
        <dbReference type="ARBA" id="ARBA00006795"/>
    </source>
</evidence>
<feature type="compositionally biased region" description="Polar residues" evidence="2">
    <location>
        <begin position="253"/>
        <end position="268"/>
    </location>
</feature>
<protein>
    <recommendedName>
        <fullName evidence="7">Cwf19-like C-terminal domain-containing protein</fullName>
    </recommendedName>
</protein>
<dbReference type="InterPro" id="IPR006767">
    <property type="entry name" value="Cwf19-like_C_dom-2"/>
</dbReference>
<dbReference type="PANTHER" id="PTHR12072:SF5">
    <property type="entry name" value="CWF19-LIKE PROTEIN 2"/>
    <property type="match status" value="1"/>
</dbReference>
<feature type="compositionally biased region" description="Basic and acidic residues" evidence="2">
    <location>
        <begin position="135"/>
        <end position="149"/>
    </location>
</feature>
<feature type="compositionally biased region" description="Basic and acidic residues" evidence="2">
    <location>
        <begin position="217"/>
        <end position="252"/>
    </location>
</feature>
<dbReference type="InterPro" id="IPR036265">
    <property type="entry name" value="HIT-like_sf"/>
</dbReference>
<evidence type="ECO:0000259" key="4">
    <source>
        <dbReference type="Pfam" id="PF04677"/>
    </source>
</evidence>
<feature type="compositionally biased region" description="Low complexity" evidence="2">
    <location>
        <begin position="78"/>
        <end position="92"/>
    </location>
</feature>
<feature type="compositionally biased region" description="Low complexity" evidence="2">
    <location>
        <begin position="361"/>
        <end position="371"/>
    </location>
</feature>
<proteinExistence type="inferred from homology"/>
<organism evidence="5 6">
    <name type="scientific">Coccomyxa subellipsoidea</name>
    <dbReference type="NCBI Taxonomy" id="248742"/>
    <lineage>
        <taxon>Eukaryota</taxon>
        <taxon>Viridiplantae</taxon>
        <taxon>Chlorophyta</taxon>
        <taxon>core chlorophytes</taxon>
        <taxon>Trebouxiophyceae</taxon>
        <taxon>Trebouxiophyceae incertae sedis</taxon>
        <taxon>Coccomyxaceae</taxon>
        <taxon>Coccomyxa</taxon>
    </lineage>
</organism>
<dbReference type="PANTHER" id="PTHR12072">
    <property type="entry name" value="CWF19, CELL CYCLE CONTROL PROTEIN"/>
    <property type="match status" value="1"/>
</dbReference>